<evidence type="ECO:0000256" key="1">
    <source>
        <dbReference type="PROSITE-ProRule" id="PRU00047"/>
    </source>
</evidence>
<accession>A0ABD0VM41</accession>
<reference evidence="3 4" key="1">
    <citation type="journal article" date="2024" name="Plant Biotechnol. J.">
        <title>Dendrobium thyrsiflorum genome and its molecular insights into genes involved in important horticultural traits.</title>
        <authorList>
            <person name="Chen B."/>
            <person name="Wang J.Y."/>
            <person name="Zheng P.J."/>
            <person name="Li K.L."/>
            <person name="Liang Y.M."/>
            <person name="Chen X.F."/>
            <person name="Zhang C."/>
            <person name="Zhao X."/>
            <person name="He X."/>
            <person name="Zhang G.Q."/>
            <person name="Liu Z.J."/>
            <person name="Xu Q."/>
        </authorList>
    </citation>
    <scope>NUCLEOTIDE SEQUENCE [LARGE SCALE GENOMIC DNA]</scope>
    <source>
        <strain evidence="3">GZMU011</strain>
    </source>
</reference>
<comment type="caution">
    <text evidence="3">The sequence shown here is derived from an EMBL/GenBank/DDBJ whole genome shotgun (WGS) entry which is preliminary data.</text>
</comment>
<keyword evidence="4" id="KW-1185">Reference proteome</keyword>
<dbReference type="Pfam" id="PF14111">
    <property type="entry name" value="DUF4283"/>
    <property type="match status" value="1"/>
</dbReference>
<gene>
    <name evidence="3" type="ORF">M5K25_007663</name>
</gene>
<protein>
    <recommendedName>
        <fullName evidence="2">CCHC-type domain-containing protein</fullName>
    </recommendedName>
</protein>
<evidence type="ECO:0000313" key="4">
    <source>
        <dbReference type="Proteomes" id="UP001552299"/>
    </source>
</evidence>
<name>A0ABD0VM41_DENTH</name>
<feature type="domain" description="CCHC-type" evidence="2">
    <location>
        <begin position="158"/>
        <end position="171"/>
    </location>
</feature>
<dbReference type="PANTHER" id="PTHR31286:SF99">
    <property type="entry name" value="DUF4283 DOMAIN-CONTAINING PROTEIN"/>
    <property type="match status" value="1"/>
</dbReference>
<dbReference type="AlphaFoldDB" id="A0ABD0VM41"/>
<dbReference type="InterPro" id="IPR001878">
    <property type="entry name" value="Znf_CCHC"/>
</dbReference>
<dbReference type="PROSITE" id="PS50158">
    <property type="entry name" value="ZF_CCHC"/>
    <property type="match status" value="1"/>
</dbReference>
<keyword evidence="1" id="KW-0863">Zinc-finger</keyword>
<keyword evidence="1" id="KW-0862">Zinc</keyword>
<dbReference type="PANTHER" id="PTHR31286">
    <property type="entry name" value="GLYCINE-RICH CELL WALL STRUCTURAL PROTEIN 1.8-LIKE"/>
    <property type="match status" value="1"/>
</dbReference>
<proteinExistence type="predicted"/>
<organism evidence="3 4">
    <name type="scientific">Dendrobium thyrsiflorum</name>
    <name type="common">Pinecone-like raceme dendrobium</name>
    <name type="synonym">Orchid</name>
    <dbReference type="NCBI Taxonomy" id="117978"/>
    <lineage>
        <taxon>Eukaryota</taxon>
        <taxon>Viridiplantae</taxon>
        <taxon>Streptophyta</taxon>
        <taxon>Embryophyta</taxon>
        <taxon>Tracheophyta</taxon>
        <taxon>Spermatophyta</taxon>
        <taxon>Magnoliopsida</taxon>
        <taxon>Liliopsida</taxon>
        <taxon>Asparagales</taxon>
        <taxon>Orchidaceae</taxon>
        <taxon>Epidendroideae</taxon>
        <taxon>Malaxideae</taxon>
        <taxon>Dendrobiinae</taxon>
        <taxon>Dendrobium</taxon>
    </lineage>
</organism>
<evidence type="ECO:0000313" key="3">
    <source>
        <dbReference type="EMBL" id="KAL0923602.1"/>
    </source>
</evidence>
<sequence length="466" mass="53533">MLDLSRIIVYSVMPINPYGRSQIGSPWDGLPKLKCKWNPFGVFRLTSLGLDWFLCSFQYLKFMDAVLSGGPWYVGRYIIGMDRWSPSCSLTSLKGLSSPVWIHLPLLPLQFWDEFNILRIASRIGMLLLIDDQMLNWVDGSHGRFFQRVEYEKISNFCFHCGKFDHVQNNCNNKQSVDVNNVTKNCFEECSNPKNIISDYGPQRDPNSYGSWIHVNYGRNKIQAGRQARSTRNNRFLRKHALVKDNSNQVGHDVNHQKSNVQVSTKGADGKHVDEVSSDVVDVNAGDEEVSNFNGMNDVPITKIVLNLNRGNNSVMNIQNSFYPLINSKLNVNDEKEDHVSLNIQNSVKYDRFNRELISLSTNDGGKLLSKTRLHNELRRLGHVEGIPRKKERGAKKREASLYLREFVKKYDFFFIGILETKLTSIDRSEVKELLEMLGIFFISHKLEVHVTPNVWGLGDIHYLWA</sequence>
<dbReference type="InterPro" id="IPR040256">
    <property type="entry name" value="At4g02000-like"/>
</dbReference>
<keyword evidence="1" id="KW-0479">Metal-binding</keyword>
<dbReference type="EMBL" id="JANQDX010000006">
    <property type="protein sequence ID" value="KAL0923602.1"/>
    <property type="molecule type" value="Genomic_DNA"/>
</dbReference>
<evidence type="ECO:0000259" key="2">
    <source>
        <dbReference type="PROSITE" id="PS50158"/>
    </source>
</evidence>
<dbReference type="InterPro" id="IPR025558">
    <property type="entry name" value="DUF4283"/>
</dbReference>
<dbReference type="GO" id="GO:0008270">
    <property type="term" value="F:zinc ion binding"/>
    <property type="evidence" value="ECO:0007669"/>
    <property type="project" value="UniProtKB-KW"/>
</dbReference>
<dbReference type="Proteomes" id="UP001552299">
    <property type="component" value="Unassembled WGS sequence"/>
</dbReference>